<gene>
    <name evidence="3" type="ORF">NGX11_08930</name>
</gene>
<reference evidence="3" key="1">
    <citation type="journal article" date="2022" name="Front. Microbiol.">
        <title>Species classification and novel plasmid identifications in Arcobacter cryaerophilus and Arcobacter cryaerophilus-like organisms.</title>
        <authorList>
            <person name="Zhou G."/>
            <person name="Wang M."/>
            <person name="Wang H."/>
            <person name="Chen X."/>
            <person name="Gu Y."/>
            <person name="Shao Z."/>
            <person name="Zhang J."/>
            <person name="Zhang M."/>
        </authorList>
    </citation>
    <scope>NUCLEOTIDE SEQUENCE</scope>
    <source>
        <strain evidence="3">ICDCAC48</strain>
    </source>
</reference>
<proteinExistence type="predicted"/>
<dbReference type="AlphaFoldDB" id="A0AA46S0D0"/>
<feature type="domain" description="Surface-adhesin protein E-like" evidence="2">
    <location>
        <begin position="44"/>
        <end position="131"/>
    </location>
</feature>
<dbReference type="RefSeq" id="WP_263514373.1">
    <property type="nucleotide sequence ID" value="NZ_CP099556.1"/>
</dbReference>
<feature type="signal peptide" evidence="1">
    <location>
        <begin position="1"/>
        <end position="19"/>
    </location>
</feature>
<dbReference type="Proteomes" id="UP001164100">
    <property type="component" value="Chromosome"/>
</dbReference>
<keyword evidence="1" id="KW-0732">Signal</keyword>
<dbReference type="EMBL" id="CP099556">
    <property type="protein sequence ID" value="UYF43012.1"/>
    <property type="molecule type" value="Genomic_DNA"/>
</dbReference>
<dbReference type="InterPro" id="IPR031939">
    <property type="entry name" value="Adhesin_E-like"/>
</dbReference>
<sequence>MKKLLVAGLLSFSCVSLFAVECTDKQNEKYFSNSRYFNHVDTFNGKVVLDKDSIKFDKQKQIAKVWIINQLKTDPQGGFFKTHWEHDMKNNRVRLIGGGKYFCNGKMIFSENANEGWQDIIPESVNEFTHKALNVYLDINQLR</sequence>
<organism evidence="3 4">
    <name type="scientific">Aliarcobacter cryaerophilus</name>
    <dbReference type="NCBI Taxonomy" id="28198"/>
    <lineage>
        <taxon>Bacteria</taxon>
        <taxon>Pseudomonadati</taxon>
        <taxon>Campylobacterota</taxon>
        <taxon>Epsilonproteobacteria</taxon>
        <taxon>Campylobacterales</taxon>
        <taxon>Arcobacteraceae</taxon>
        <taxon>Aliarcobacter</taxon>
    </lineage>
</organism>
<accession>A0AA46S0D0</accession>
<evidence type="ECO:0000256" key="1">
    <source>
        <dbReference type="SAM" id="SignalP"/>
    </source>
</evidence>
<feature type="chain" id="PRO_5041320244" description="Surface-adhesin protein E-like domain-containing protein" evidence="1">
    <location>
        <begin position="20"/>
        <end position="143"/>
    </location>
</feature>
<evidence type="ECO:0000313" key="3">
    <source>
        <dbReference type="EMBL" id="UYF43012.1"/>
    </source>
</evidence>
<evidence type="ECO:0000313" key="4">
    <source>
        <dbReference type="Proteomes" id="UP001164100"/>
    </source>
</evidence>
<evidence type="ECO:0000259" key="2">
    <source>
        <dbReference type="Pfam" id="PF16747"/>
    </source>
</evidence>
<name>A0AA46S0D0_9BACT</name>
<dbReference type="Pfam" id="PF16747">
    <property type="entry name" value="Adhesin_E"/>
    <property type="match status" value="1"/>
</dbReference>
<protein>
    <recommendedName>
        <fullName evidence="2">Surface-adhesin protein E-like domain-containing protein</fullName>
    </recommendedName>
</protein>